<evidence type="ECO:0000313" key="4">
    <source>
        <dbReference type="Proteomes" id="UP000810252"/>
    </source>
</evidence>
<name>A0A9D9EI54_9BACT</name>
<evidence type="ECO:0000313" key="3">
    <source>
        <dbReference type="EMBL" id="MBO8448521.1"/>
    </source>
</evidence>
<dbReference type="PANTHER" id="PTHR42834:SF1">
    <property type="entry name" value="ENDONUCLEASE_EXONUCLEASE_PHOSPHATASE FAMILY PROTEIN (AFU_ORTHOLOGUE AFUA_3G09210)"/>
    <property type="match status" value="1"/>
</dbReference>
<dbReference type="SUPFAM" id="SSF56219">
    <property type="entry name" value="DNase I-like"/>
    <property type="match status" value="1"/>
</dbReference>
<reference evidence="3" key="2">
    <citation type="journal article" date="2021" name="PeerJ">
        <title>Extensive microbial diversity within the chicken gut microbiome revealed by metagenomics and culture.</title>
        <authorList>
            <person name="Gilroy R."/>
            <person name="Ravi A."/>
            <person name="Getino M."/>
            <person name="Pursley I."/>
            <person name="Horton D.L."/>
            <person name="Alikhan N.F."/>
            <person name="Baker D."/>
            <person name="Gharbi K."/>
            <person name="Hall N."/>
            <person name="Watson M."/>
            <person name="Adriaenssens E.M."/>
            <person name="Foster-Nyarko E."/>
            <person name="Jarju S."/>
            <person name="Secka A."/>
            <person name="Antonio M."/>
            <person name="Oren A."/>
            <person name="Chaudhuri R.R."/>
            <person name="La Ragione R."/>
            <person name="Hildebrand F."/>
            <person name="Pallen M.J."/>
        </authorList>
    </citation>
    <scope>NUCLEOTIDE SEQUENCE</scope>
    <source>
        <strain evidence="3">20514</strain>
    </source>
</reference>
<accession>A0A9D9EI54</accession>
<keyword evidence="3" id="KW-0540">Nuclease</keyword>
<feature type="signal peptide" evidence="1">
    <location>
        <begin position="1"/>
        <end position="20"/>
    </location>
</feature>
<gene>
    <name evidence="3" type="ORF">IAC29_04535</name>
</gene>
<sequence length="360" mass="40764">MKKIILILSFFLVCFSLATAQNGKTKNYVVGFYNLENLFDIYDDPAKNDEEFLPDGANKWTEEKYMKKLHNMATVIRSMAETNGRFHSILGVSEIENRLVLEDLVSQPEIAPANYQIVHYDSPDVRGVDVGLLYRPDQFRLLDSESIPFDFGSGKIEFAMSGEDRMAFKTRDILMVHGLLDGEEFAFYVAHLPSRIGGKGWDLRSRGAEIIYGHAQKMMEKYPGIKIVVMGDMNDNPTDVSMTEFMHGKEKPADVGKEDFFSPFISMLKAGYGSLGYQGTWNIYDVILVNETLLNAPDGGFRIRPVGKKGFYGVIYKKPFMITSKGQYKGYPFRTFSYGAFIGGYSDHFPTYIVIEKPAE</sequence>
<feature type="chain" id="PRO_5039527264" evidence="1">
    <location>
        <begin position="21"/>
        <end position="360"/>
    </location>
</feature>
<feature type="domain" description="Endonuclease/exonuclease/phosphatase" evidence="2">
    <location>
        <begin position="30"/>
        <end position="357"/>
    </location>
</feature>
<dbReference type="PANTHER" id="PTHR42834">
    <property type="entry name" value="ENDONUCLEASE/EXONUCLEASE/PHOSPHATASE FAMILY PROTEIN (AFU_ORTHOLOGUE AFUA_3G09210)"/>
    <property type="match status" value="1"/>
</dbReference>
<dbReference type="GO" id="GO:0004519">
    <property type="term" value="F:endonuclease activity"/>
    <property type="evidence" value="ECO:0007669"/>
    <property type="project" value="UniProtKB-KW"/>
</dbReference>
<keyword evidence="3" id="KW-0378">Hydrolase</keyword>
<protein>
    <submittedName>
        <fullName evidence="3">Endonuclease/exonuclease/phosphatase family protein</fullName>
    </submittedName>
</protein>
<dbReference type="InterPro" id="IPR005135">
    <property type="entry name" value="Endo/exonuclease/phosphatase"/>
</dbReference>
<dbReference type="AlphaFoldDB" id="A0A9D9EI54"/>
<dbReference type="InterPro" id="IPR036691">
    <property type="entry name" value="Endo/exonu/phosph_ase_sf"/>
</dbReference>
<organism evidence="3 4">
    <name type="scientific">Candidatus Cryptobacteroides merdigallinarum</name>
    <dbReference type="NCBI Taxonomy" id="2840770"/>
    <lineage>
        <taxon>Bacteria</taxon>
        <taxon>Pseudomonadati</taxon>
        <taxon>Bacteroidota</taxon>
        <taxon>Bacteroidia</taxon>
        <taxon>Bacteroidales</taxon>
        <taxon>Candidatus Cryptobacteroides</taxon>
    </lineage>
</organism>
<proteinExistence type="predicted"/>
<dbReference type="Pfam" id="PF19580">
    <property type="entry name" value="Exo_endo_phos_3"/>
    <property type="match status" value="1"/>
</dbReference>
<evidence type="ECO:0000256" key="1">
    <source>
        <dbReference type="SAM" id="SignalP"/>
    </source>
</evidence>
<comment type="caution">
    <text evidence="3">The sequence shown here is derived from an EMBL/GenBank/DDBJ whole genome shotgun (WGS) entry which is preliminary data.</text>
</comment>
<reference evidence="3" key="1">
    <citation type="submission" date="2020-10" db="EMBL/GenBank/DDBJ databases">
        <authorList>
            <person name="Gilroy R."/>
        </authorList>
    </citation>
    <scope>NUCLEOTIDE SEQUENCE</scope>
    <source>
        <strain evidence="3">20514</strain>
    </source>
</reference>
<dbReference type="Gene3D" id="3.60.10.10">
    <property type="entry name" value="Endonuclease/exonuclease/phosphatase"/>
    <property type="match status" value="1"/>
</dbReference>
<dbReference type="Proteomes" id="UP000810252">
    <property type="component" value="Unassembled WGS sequence"/>
</dbReference>
<evidence type="ECO:0000259" key="2">
    <source>
        <dbReference type="Pfam" id="PF19580"/>
    </source>
</evidence>
<keyword evidence="3" id="KW-0255">Endonuclease</keyword>
<keyword evidence="1" id="KW-0732">Signal</keyword>
<dbReference type="EMBL" id="JADIMQ010000067">
    <property type="protein sequence ID" value="MBO8448521.1"/>
    <property type="molecule type" value="Genomic_DNA"/>
</dbReference>